<dbReference type="GO" id="GO:0008270">
    <property type="term" value="F:zinc ion binding"/>
    <property type="evidence" value="ECO:0007669"/>
    <property type="project" value="UniProtKB-KW"/>
</dbReference>
<gene>
    <name evidence="4" type="ORF">EJD97_010118</name>
</gene>
<feature type="region of interest" description="Disordered" evidence="2">
    <location>
        <begin position="202"/>
        <end position="236"/>
    </location>
</feature>
<evidence type="ECO:0000256" key="2">
    <source>
        <dbReference type="SAM" id="MobiDB-lite"/>
    </source>
</evidence>
<protein>
    <recommendedName>
        <fullName evidence="3">CCHC-type domain-containing protein</fullName>
    </recommendedName>
</protein>
<feature type="domain" description="CCHC-type" evidence="3">
    <location>
        <begin position="256"/>
        <end position="271"/>
    </location>
</feature>
<dbReference type="Gene3D" id="4.10.60.10">
    <property type="entry name" value="Zinc finger, CCHC-type"/>
    <property type="match status" value="1"/>
</dbReference>
<evidence type="ECO:0000256" key="1">
    <source>
        <dbReference type="PROSITE-ProRule" id="PRU00047"/>
    </source>
</evidence>
<proteinExistence type="predicted"/>
<evidence type="ECO:0000313" key="4">
    <source>
        <dbReference type="EMBL" id="TMW94542.1"/>
    </source>
</evidence>
<dbReference type="PROSITE" id="PS50158">
    <property type="entry name" value="ZF_CCHC"/>
    <property type="match status" value="1"/>
</dbReference>
<keyword evidence="1" id="KW-0479">Metal-binding</keyword>
<comment type="caution">
    <text evidence="4">The sequence shown here is derived from an EMBL/GenBank/DDBJ whole genome shotgun (WGS) entry which is preliminary data.</text>
</comment>
<organism evidence="4">
    <name type="scientific">Solanum chilense</name>
    <name type="common">Tomato</name>
    <name type="synonym">Lycopersicon chilense</name>
    <dbReference type="NCBI Taxonomy" id="4083"/>
    <lineage>
        <taxon>Eukaryota</taxon>
        <taxon>Viridiplantae</taxon>
        <taxon>Streptophyta</taxon>
        <taxon>Embryophyta</taxon>
        <taxon>Tracheophyta</taxon>
        <taxon>Spermatophyta</taxon>
        <taxon>Magnoliopsida</taxon>
        <taxon>eudicotyledons</taxon>
        <taxon>Gunneridae</taxon>
        <taxon>Pentapetalae</taxon>
        <taxon>asterids</taxon>
        <taxon>lamiids</taxon>
        <taxon>Solanales</taxon>
        <taxon>Solanaceae</taxon>
        <taxon>Solanoideae</taxon>
        <taxon>Solaneae</taxon>
        <taxon>Solanum</taxon>
        <taxon>Solanum subgen. Lycopersicon</taxon>
    </lineage>
</organism>
<feature type="compositionally biased region" description="Basic and acidic residues" evidence="2">
    <location>
        <begin position="214"/>
        <end position="235"/>
    </location>
</feature>
<feature type="region of interest" description="Disordered" evidence="2">
    <location>
        <begin position="270"/>
        <end position="292"/>
    </location>
</feature>
<accession>A0A6N2BH67</accession>
<dbReference type="AlphaFoldDB" id="A0A6N2BH67"/>
<keyword evidence="1" id="KW-0862">Zinc</keyword>
<dbReference type="EMBL" id="RXGB01002604">
    <property type="protein sequence ID" value="TMW94542.1"/>
    <property type="molecule type" value="Genomic_DNA"/>
</dbReference>
<dbReference type="SMART" id="SM00343">
    <property type="entry name" value="ZnF_C2HC"/>
    <property type="match status" value="1"/>
</dbReference>
<dbReference type="GO" id="GO:0003676">
    <property type="term" value="F:nucleic acid binding"/>
    <property type="evidence" value="ECO:0007669"/>
    <property type="project" value="InterPro"/>
</dbReference>
<dbReference type="InterPro" id="IPR001878">
    <property type="entry name" value="Znf_CCHC"/>
</dbReference>
<name>A0A6N2BH67_SOLCI</name>
<keyword evidence="1" id="KW-0863">Zinc-finger</keyword>
<evidence type="ECO:0000259" key="3">
    <source>
        <dbReference type="PROSITE" id="PS50158"/>
    </source>
</evidence>
<reference evidence="4" key="1">
    <citation type="submission" date="2019-05" db="EMBL/GenBank/DDBJ databases">
        <title>The de novo reference genome and transcriptome assemblies of the wild tomato species Solanum chilense.</title>
        <authorList>
            <person name="Stam R."/>
            <person name="Nosenko T."/>
            <person name="Hoerger A.C."/>
            <person name="Stephan W."/>
            <person name="Seidel M.A."/>
            <person name="Kuhn J.M.M."/>
            <person name="Haberer G."/>
            <person name="Tellier A."/>
        </authorList>
    </citation>
    <scope>NUCLEOTIDE SEQUENCE</scope>
    <source>
        <tissue evidence="4">Mature leaves</tissue>
    </source>
</reference>
<sequence length="335" mass="38414">MTYVGVSATFERLTTPVSSEGLDYSHDKRRGVAAVEHNQGPPQAPTEREVMPVNPVGLTDANVRASLAQMAQDITMQSQAMISQGPRLQRISRNSWIRYRRFWWPSGPQILRKKGWLPISSRLLHRLSARGGRITKLRVEFWSRIDDIQGVFPEVYEIIHQVEESRKKKHTRTGNRSRQAEKIFLKNSSLGIRHNPKFKKIISHQGESNSPKGLYDRNSKSRVKRNNEVDTPHDRRPCRKCSKLHGGECMMVTNACYSCGKYGHMMKDCPNSRSQEQGKERFQPNCPSEESPRRQQFFALKSKGAGEDTSGEVSGFIWIDARITRRQNRCYSQAN</sequence>
<dbReference type="Pfam" id="PF00098">
    <property type="entry name" value="zf-CCHC"/>
    <property type="match status" value="1"/>
</dbReference>